<evidence type="ECO:0000256" key="1">
    <source>
        <dbReference type="ARBA" id="ARBA00007074"/>
    </source>
</evidence>
<keyword evidence="2" id="KW-0645">Protease</keyword>
<dbReference type="Gene3D" id="3.90.1720.10">
    <property type="entry name" value="endopeptidase domain like (from Nostoc punctiforme)"/>
    <property type="match status" value="1"/>
</dbReference>
<dbReference type="Pfam" id="PF18348">
    <property type="entry name" value="SH3_16"/>
    <property type="match status" value="1"/>
</dbReference>
<dbReference type="Proteomes" id="UP001431784">
    <property type="component" value="Unassembled WGS sequence"/>
</dbReference>
<reference evidence="6" key="1">
    <citation type="submission" date="2023-02" db="EMBL/GenBank/DDBJ databases">
        <title>Description of Roseinatronobacter alkalisoli sp. nov., an alkaliphilic bacerium isolated from soda soil.</title>
        <authorList>
            <person name="Wei W."/>
        </authorList>
    </citation>
    <scope>NUCLEOTIDE SEQUENCE</scope>
    <source>
        <strain evidence="6">HJB301</strain>
    </source>
</reference>
<dbReference type="Pfam" id="PF00877">
    <property type="entry name" value="NLPC_P60"/>
    <property type="match status" value="1"/>
</dbReference>
<evidence type="ECO:0000256" key="4">
    <source>
        <dbReference type="ARBA" id="ARBA00022807"/>
    </source>
</evidence>
<dbReference type="SUPFAM" id="SSF54001">
    <property type="entry name" value="Cysteine proteinases"/>
    <property type="match status" value="1"/>
</dbReference>
<comment type="caution">
    <text evidence="6">The sequence shown here is derived from an EMBL/GenBank/DDBJ whole genome shotgun (WGS) entry which is preliminary data.</text>
</comment>
<evidence type="ECO:0000313" key="6">
    <source>
        <dbReference type="EMBL" id="MDD7971589.1"/>
    </source>
</evidence>
<dbReference type="PANTHER" id="PTHR47359">
    <property type="entry name" value="PEPTIDOGLYCAN DL-ENDOPEPTIDASE CWLO"/>
    <property type="match status" value="1"/>
</dbReference>
<feature type="domain" description="NlpC/P60" evidence="5">
    <location>
        <begin position="152"/>
        <end position="272"/>
    </location>
</feature>
<dbReference type="EMBL" id="JAQZSM010000008">
    <property type="protein sequence ID" value="MDD7971589.1"/>
    <property type="molecule type" value="Genomic_DNA"/>
</dbReference>
<evidence type="ECO:0000256" key="2">
    <source>
        <dbReference type="ARBA" id="ARBA00022670"/>
    </source>
</evidence>
<keyword evidence="4" id="KW-0788">Thiol protease</keyword>
<dbReference type="InterPro" id="IPR000064">
    <property type="entry name" value="NLP_P60_dom"/>
</dbReference>
<organism evidence="6 7">
    <name type="scientific">Roseinatronobacter alkalisoli</name>
    <dbReference type="NCBI Taxonomy" id="3028235"/>
    <lineage>
        <taxon>Bacteria</taxon>
        <taxon>Pseudomonadati</taxon>
        <taxon>Pseudomonadota</taxon>
        <taxon>Alphaproteobacteria</taxon>
        <taxon>Rhodobacterales</taxon>
        <taxon>Paracoccaceae</taxon>
        <taxon>Roseinatronobacter</taxon>
    </lineage>
</organism>
<dbReference type="InterPro" id="IPR038765">
    <property type="entry name" value="Papain-like_cys_pep_sf"/>
</dbReference>
<gene>
    <name evidence="6" type="ORF">PUT78_10780</name>
</gene>
<accession>A0ABT5T940</accession>
<protein>
    <submittedName>
        <fullName evidence="6">NlpC/P60 family protein</fullName>
    </submittedName>
</protein>
<sequence>MSDPRLTPFSGRVALDVLRPVMDAPQFTSGTPMRVGAAVADLLRHPDGPRDRQVLRGAALTLIDQRDGYSFVQLQADGYCGWLRDTAMAADHAVTHRVCVRATHLYSRPDLKSPELGWLSLNTQLLVTEGEGQFLRAQCGGWVPVQHVVLVDRPAPDPVAVAEMLLGTPYLWGGNSSHGIDCSGLVQLALQACNMRCPADSDLQAQAFGPALPAGTAPRRGDLLFWRGHVAFIRDADTILHANAHTMSVALEGLRAAMTRIAAEAAFIAHIRPTPAG</sequence>
<evidence type="ECO:0000256" key="3">
    <source>
        <dbReference type="ARBA" id="ARBA00022801"/>
    </source>
</evidence>
<comment type="similarity">
    <text evidence="1">Belongs to the peptidase C40 family.</text>
</comment>
<keyword evidence="3" id="KW-0378">Hydrolase</keyword>
<dbReference type="PROSITE" id="PS51935">
    <property type="entry name" value="NLPC_P60"/>
    <property type="match status" value="1"/>
</dbReference>
<proteinExistence type="inferred from homology"/>
<keyword evidence="7" id="KW-1185">Reference proteome</keyword>
<dbReference type="RefSeq" id="WP_274352270.1">
    <property type="nucleotide sequence ID" value="NZ_JAQZSM010000008.1"/>
</dbReference>
<evidence type="ECO:0000313" key="7">
    <source>
        <dbReference type="Proteomes" id="UP001431784"/>
    </source>
</evidence>
<dbReference type="PANTHER" id="PTHR47359:SF3">
    <property type="entry name" value="NLP_P60 DOMAIN-CONTAINING PROTEIN-RELATED"/>
    <property type="match status" value="1"/>
</dbReference>
<dbReference type="InterPro" id="IPR051794">
    <property type="entry name" value="PG_Endopeptidase_C40"/>
</dbReference>
<dbReference type="InterPro" id="IPR041382">
    <property type="entry name" value="SH3_16"/>
</dbReference>
<evidence type="ECO:0000259" key="5">
    <source>
        <dbReference type="PROSITE" id="PS51935"/>
    </source>
</evidence>
<name>A0ABT5T940_9RHOB</name>